<dbReference type="PANTHER" id="PTHR30419:SF8">
    <property type="entry name" value="NITROGEN ASSIMILATION TRANSCRIPTIONAL ACTIVATOR-RELATED"/>
    <property type="match status" value="1"/>
</dbReference>
<dbReference type="Gene3D" id="3.40.190.290">
    <property type="match status" value="1"/>
</dbReference>
<dbReference type="Gene3D" id="1.10.10.10">
    <property type="entry name" value="Winged helix-like DNA-binding domain superfamily/Winged helix DNA-binding domain"/>
    <property type="match status" value="1"/>
</dbReference>
<dbReference type="CDD" id="cd08440">
    <property type="entry name" value="PBP2_LTTR_like_4"/>
    <property type="match status" value="1"/>
</dbReference>
<dbReference type="PANTHER" id="PTHR30419">
    <property type="entry name" value="HTH-TYPE TRANSCRIPTIONAL REGULATOR YBHD"/>
    <property type="match status" value="1"/>
</dbReference>
<name>A0A7Y9J182_9BURK</name>
<evidence type="ECO:0000256" key="2">
    <source>
        <dbReference type="ARBA" id="ARBA00023015"/>
    </source>
</evidence>
<dbReference type="PRINTS" id="PR00039">
    <property type="entry name" value="HTHLYSR"/>
</dbReference>
<dbReference type="PROSITE" id="PS50931">
    <property type="entry name" value="HTH_LYSR"/>
    <property type="match status" value="1"/>
</dbReference>
<comment type="similarity">
    <text evidence="1">Belongs to the LysR transcriptional regulatory family.</text>
</comment>
<dbReference type="SUPFAM" id="SSF46785">
    <property type="entry name" value="Winged helix' DNA-binding domain"/>
    <property type="match status" value="1"/>
</dbReference>
<dbReference type="InterPro" id="IPR050950">
    <property type="entry name" value="HTH-type_LysR_regulators"/>
</dbReference>
<feature type="compositionally biased region" description="Low complexity" evidence="5">
    <location>
        <begin position="307"/>
        <end position="330"/>
    </location>
</feature>
<dbReference type="GO" id="GO:0003700">
    <property type="term" value="F:DNA-binding transcription factor activity"/>
    <property type="evidence" value="ECO:0007669"/>
    <property type="project" value="InterPro"/>
</dbReference>
<evidence type="ECO:0000256" key="5">
    <source>
        <dbReference type="SAM" id="MobiDB-lite"/>
    </source>
</evidence>
<keyword evidence="8" id="KW-1185">Reference proteome</keyword>
<dbReference type="InterPro" id="IPR036390">
    <property type="entry name" value="WH_DNA-bd_sf"/>
</dbReference>
<proteinExistence type="inferred from homology"/>
<sequence>MNLANMSTRQLRAFIALVEERNFTRAADKTFLSQPAFSALIRSIETVAGVRLFDRSTRHVELTPEGVLFEGSARRLLGDFELAMEELSDHVAKRKGRASVAALPSLASGWLPGVLGEFRAEFPGVALELHDALLEPCLSLVRLGRVDFALAANGADMSDFTTELLCVDSFYLVCRKDHPLAQLATVRLRDVADYPFIQLARSSSVRQHLDAALHPVQMQTAFEVEHLATVTGLVVAGLGVSLVPEMTLSQFSHPDVAVIPLSVRGPTRSLYLVRRRDRSMSAAAEALYTLIKARRPSFPAGKGSGRAGAKPAKTGGKAAKKPIATKATAA</sequence>
<dbReference type="SUPFAM" id="SSF53850">
    <property type="entry name" value="Periplasmic binding protein-like II"/>
    <property type="match status" value="1"/>
</dbReference>
<dbReference type="Pfam" id="PF00126">
    <property type="entry name" value="HTH_1"/>
    <property type="match status" value="1"/>
</dbReference>
<reference evidence="7 8" key="1">
    <citation type="submission" date="2020-07" db="EMBL/GenBank/DDBJ databases">
        <title>Genomic Encyclopedia of Type Strains, Phase IV (KMG-V): Genome sequencing to study the core and pangenomes of soil and plant-associated prokaryotes.</title>
        <authorList>
            <person name="Whitman W."/>
        </authorList>
    </citation>
    <scope>NUCLEOTIDE SEQUENCE [LARGE SCALE GENOMIC DNA]</scope>
    <source>
        <strain evidence="7 8">SAS40</strain>
    </source>
</reference>
<comment type="caution">
    <text evidence="7">The sequence shown here is derived from an EMBL/GenBank/DDBJ whole genome shotgun (WGS) entry which is preliminary data.</text>
</comment>
<keyword evidence="3 7" id="KW-0238">DNA-binding</keyword>
<feature type="domain" description="HTH lysR-type" evidence="6">
    <location>
        <begin position="6"/>
        <end position="63"/>
    </location>
</feature>
<dbReference type="AlphaFoldDB" id="A0A7Y9J182"/>
<dbReference type="GO" id="GO:0005829">
    <property type="term" value="C:cytosol"/>
    <property type="evidence" value="ECO:0007669"/>
    <property type="project" value="TreeGrafter"/>
</dbReference>
<dbReference type="Proteomes" id="UP000542125">
    <property type="component" value="Unassembled WGS sequence"/>
</dbReference>
<accession>A0A7Y9J182</accession>
<feature type="region of interest" description="Disordered" evidence="5">
    <location>
        <begin position="297"/>
        <end position="330"/>
    </location>
</feature>
<dbReference type="FunFam" id="1.10.10.10:FF:000001">
    <property type="entry name" value="LysR family transcriptional regulator"/>
    <property type="match status" value="1"/>
</dbReference>
<evidence type="ECO:0000313" key="7">
    <source>
        <dbReference type="EMBL" id="NYE86044.1"/>
    </source>
</evidence>
<organism evidence="7 8">
    <name type="scientific">Pigmentiphaga litoralis</name>
    <dbReference type="NCBI Taxonomy" id="516702"/>
    <lineage>
        <taxon>Bacteria</taxon>
        <taxon>Pseudomonadati</taxon>
        <taxon>Pseudomonadota</taxon>
        <taxon>Betaproteobacteria</taxon>
        <taxon>Burkholderiales</taxon>
        <taxon>Alcaligenaceae</taxon>
        <taxon>Pigmentiphaga</taxon>
    </lineage>
</organism>
<dbReference type="RefSeq" id="WP_179590687.1">
    <property type="nucleotide sequence ID" value="NZ_JACBYR010000003.1"/>
</dbReference>
<dbReference type="GO" id="GO:0003677">
    <property type="term" value="F:DNA binding"/>
    <property type="evidence" value="ECO:0007669"/>
    <property type="project" value="UniProtKB-KW"/>
</dbReference>
<dbReference type="Pfam" id="PF03466">
    <property type="entry name" value="LysR_substrate"/>
    <property type="match status" value="1"/>
</dbReference>
<dbReference type="InterPro" id="IPR005119">
    <property type="entry name" value="LysR_subst-bd"/>
</dbReference>
<protein>
    <submittedName>
        <fullName evidence="7">DNA-binding transcriptional LysR family regulator</fullName>
    </submittedName>
</protein>
<gene>
    <name evidence="7" type="ORF">FHW18_005363</name>
</gene>
<keyword evidence="2" id="KW-0805">Transcription regulation</keyword>
<dbReference type="InterPro" id="IPR000847">
    <property type="entry name" value="LysR_HTH_N"/>
</dbReference>
<evidence type="ECO:0000256" key="1">
    <source>
        <dbReference type="ARBA" id="ARBA00009437"/>
    </source>
</evidence>
<evidence type="ECO:0000259" key="6">
    <source>
        <dbReference type="PROSITE" id="PS50931"/>
    </source>
</evidence>
<evidence type="ECO:0000256" key="3">
    <source>
        <dbReference type="ARBA" id="ARBA00023125"/>
    </source>
</evidence>
<evidence type="ECO:0000313" key="8">
    <source>
        <dbReference type="Proteomes" id="UP000542125"/>
    </source>
</evidence>
<dbReference type="EMBL" id="JACBYR010000003">
    <property type="protein sequence ID" value="NYE86044.1"/>
    <property type="molecule type" value="Genomic_DNA"/>
</dbReference>
<dbReference type="InterPro" id="IPR036388">
    <property type="entry name" value="WH-like_DNA-bd_sf"/>
</dbReference>
<evidence type="ECO:0000256" key="4">
    <source>
        <dbReference type="ARBA" id="ARBA00023163"/>
    </source>
</evidence>
<keyword evidence="4" id="KW-0804">Transcription</keyword>